<accession>A0A9E7C1Y3</accession>
<organism evidence="2 3">
    <name type="scientific">Capillimicrobium parvum</name>
    <dbReference type="NCBI Taxonomy" id="2884022"/>
    <lineage>
        <taxon>Bacteria</taxon>
        <taxon>Bacillati</taxon>
        <taxon>Actinomycetota</taxon>
        <taxon>Thermoleophilia</taxon>
        <taxon>Solirubrobacterales</taxon>
        <taxon>Capillimicrobiaceae</taxon>
        <taxon>Capillimicrobium</taxon>
    </lineage>
</organism>
<dbReference type="EMBL" id="CP087164">
    <property type="protein sequence ID" value="UGS37876.1"/>
    <property type="molecule type" value="Genomic_DNA"/>
</dbReference>
<gene>
    <name evidence="2" type="ORF">DSM104329_04297</name>
</gene>
<keyword evidence="3" id="KW-1185">Reference proteome</keyword>
<protein>
    <recommendedName>
        <fullName evidence="1">PRC-barrel domain-containing protein</fullName>
    </recommendedName>
</protein>
<evidence type="ECO:0000259" key="1">
    <source>
        <dbReference type="Pfam" id="PF05239"/>
    </source>
</evidence>
<dbReference type="AlphaFoldDB" id="A0A9E7C1Y3"/>
<evidence type="ECO:0000313" key="2">
    <source>
        <dbReference type="EMBL" id="UGS37876.1"/>
    </source>
</evidence>
<evidence type="ECO:0000313" key="3">
    <source>
        <dbReference type="Proteomes" id="UP001162834"/>
    </source>
</evidence>
<dbReference type="InterPro" id="IPR011033">
    <property type="entry name" value="PRC_barrel-like_sf"/>
</dbReference>
<reference evidence="2" key="1">
    <citation type="journal article" date="2022" name="Int. J. Syst. Evol. Microbiol.">
        <title>Pseudomonas aegrilactucae sp. nov. and Pseudomonas morbosilactucae sp. nov., pathogens causing bacterial rot of lettuce in Japan.</title>
        <authorList>
            <person name="Sawada H."/>
            <person name="Fujikawa T."/>
            <person name="Satou M."/>
        </authorList>
    </citation>
    <scope>NUCLEOTIDE SEQUENCE</scope>
    <source>
        <strain evidence="2">0166_1</strain>
    </source>
</reference>
<dbReference type="KEGG" id="sbae:DSM104329_04297"/>
<dbReference type="Pfam" id="PF05239">
    <property type="entry name" value="PRC"/>
    <property type="match status" value="1"/>
</dbReference>
<dbReference type="InterPro" id="IPR027275">
    <property type="entry name" value="PRC-brl_dom"/>
</dbReference>
<feature type="domain" description="PRC-barrel" evidence="1">
    <location>
        <begin position="30"/>
        <end position="74"/>
    </location>
</feature>
<dbReference type="SUPFAM" id="SSF50346">
    <property type="entry name" value="PRC-barrel domain"/>
    <property type="match status" value="1"/>
</dbReference>
<name>A0A9E7C1Y3_9ACTN</name>
<sequence>MRNVPQWFLRIFGPVRDLGAPTSYLALEPGTSVYDAGGEEIGTVEHVLADPGVDIFDGLVVDTRPLLGGHRFADAEQVDEIYESGVVLKVGRDALHVPADNPAVMKADPDDVDESALTGKLRRAWDWISGRY</sequence>
<dbReference type="Proteomes" id="UP001162834">
    <property type="component" value="Chromosome"/>
</dbReference>
<proteinExistence type="predicted"/>